<proteinExistence type="predicted"/>
<dbReference type="EMBL" id="QMAU01000013">
    <property type="protein sequence ID" value="RXI58254.1"/>
    <property type="molecule type" value="Genomic_DNA"/>
</dbReference>
<dbReference type="PROSITE" id="PS51257">
    <property type="entry name" value="PROKAR_LIPOPROTEIN"/>
    <property type="match status" value="1"/>
</dbReference>
<dbReference type="Proteomes" id="UP000290273">
    <property type="component" value="Unassembled WGS sequence"/>
</dbReference>
<comment type="caution">
    <text evidence="2">The sequence shown here is derived from an EMBL/GenBank/DDBJ whole genome shotgun (WGS) entry which is preliminary data.</text>
</comment>
<dbReference type="SUPFAM" id="SSF82171">
    <property type="entry name" value="DPP6 N-terminal domain-like"/>
    <property type="match status" value="1"/>
</dbReference>
<evidence type="ECO:0008006" key="4">
    <source>
        <dbReference type="Google" id="ProtNLM"/>
    </source>
</evidence>
<gene>
    <name evidence="2" type="ORF">DP131_02200</name>
</gene>
<organism evidence="2 3">
    <name type="scientific">Clostridium tetani</name>
    <dbReference type="NCBI Taxonomy" id="1513"/>
    <lineage>
        <taxon>Bacteria</taxon>
        <taxon>Bacillati</taxon>
        <taxon>Bacillota</taxon>
        <taxon>Clostridia</taxon>
        <taxon>Eubacteriales</taxon>
        <taxon>Clostridiaceae</taxon>
        <taxon>Clostridium</taxon>
    </lineage>
</organism>
<protein>
    <recommendedName>
        <fullName evidence="4">Phage head-tail adaptor</fullName>
    </recommendedName>
</protein>
<feature type="region of interest" description="Disordered" evidence="1">
    <location>
        <begin position="230"/>
        <end position="258"/>
    </location>
</feature>
<name>A0ABY0ES04_CLOTA</name>
<evidence type="ECO:0000313" key="2">
    <source>
        <dbReference type="EMBL" id="RXI58254.1"/>
    </source>
</evidence>
<reference evidence="2 3" key="1">
    <citation type="submission" date="2018-06" db="EMBL/GenBank/DDBJ databases">
        <title>Genome conservation of Clostridium tetani.</title>
        <authorList>
            <person name="Bruggemann H."/>
            <person name="Popoff M.R."/>
        </authorList>
    </citation>
    <scope>NUCLEOTIDE SEQUENCE [LARGE SCALE GENOMIC DNA]</scope>
    <source>
        <strain evidence="2 3">63.05</strain>
    </source>
</reference>
<evidence type="ECO:0000256" key="1">
    <source>
        <dbReference type="SAM" id="MobiDB-lite"/>
    </source>
</evidence>
<sequence length="371" mass="42258">MNKKRFFIVILIFVFVLSSSCGRLQKNSGKNTEENIQKSFDINAAKNVVDLYLNYLIKEDYKSAMKYYSKEMIDKKMDIKNTPLKVKGYNIEDINQVGNGGVFKLKVARTNLSEPFATLDEYIIKINKEDENYKIVDIKSNTEGEAFIERGNIRIRKKTNADTNLLINLSGIPQYSFPKDDKLAMSKLVIPKKNYGVMAFSYSGSSIAISTYDNNSFACIVKLDESKSVQGQENGGATEDGNQGQQQGQNGKGDMAKEKPLGKEVVELDILINSKIDYMTFSQDEKFILLQYNKDKNKKSIRVYNADSGEIIPFKFEEKFPLDKVQVLFSSFDDKSVNVRVIPVNDKDKDLKNLIGNWQLDLKDYKCKKVQ</sequence>
<dbReference type="RefSeq" id="WP_023436993.1">
    <property type="nucleotide sequence ID" value="NZ_CASHSW010000009.1"/>
</dbReference>
<evidence type="ECO:0000313" key="3">
    <source>
        <dbReference type="Proteomes" id="UP000290273"/>
    </source>
</evidence>
<feature type="compositionally biased region" description="Low complexity" evidence="1">
    <location>
        <begin position="241"/>
        <end position="253"/>
    </location>
</feature>
<accession>A0ABY0ES04</accession>